<keyword evidence="2" id="KW-0804">Transcription</keyword>
<evidence type="ECO:0000313" key="5">
    <source>
        <dbReference type="Proteomes" id="UP000093309"/>
    </source>
</evidence>
<gene>
    <name evidence="4" type="ORF">A8709_14815</name>
</gene>
<name>A0A1C1A477_9BACL</name>
<evidence type="ECO:0000256" key="2">
    <source>
        <dbReference type="ARBA" id="ARBA00023163"/>
    </source>
</evidence>
<dbReference type="InterPro" id="IPR050313">
    <property type="entry name" value="Carb_Metab_HTH_regulators"/>
</dbReference>
<keyword evidence="5" id="KW-1185">Reference proteome</keyword>
<proteinExistence type="predicted"/>
<dbReference type="OrthoDB" id="9797223at2"/>
<accession>A0A1C1A477</accession>
<sequence length="261" mass="29542">MSLIGEERKDYILNQLNLEGKVKTNELVESLGVSSESIRRYLEELEEENKLKRVYGGAVKINLSREEPSQLKREVLYAEEKRIIGRAAATLVEDNDVIFIDDGTTTLHMIDYLLNKKNITVLTNSVPALYLLIDYKNKELFSGDIFFIGGKVSSVQSRVTGSLAEKMLENFYADKAFISIDGIMIDKGITGFDEERGQLAQKMMEHAKHIIVATDHSKIGLVQFYKMADLKDVDIIVSDVPAPKEWEEYLVKKDVTWVAAT</sequence>
<dbReference type="InterPro" id="IPR014036">
    <property type="entry name" value="DeoR-like_C"/>
</dbReference>
<dbReference type="GO" id="GO:0003700">
    <property type="term" value="F:DNA-binding transcription factor activity"/>
    <property type="evidence" value="ECO:0007669"/>
    <property type="project" value="InterPro"/>
</dbReference>
<dbReference type="Pfam" id="PF08220">
    <property type="entry name" value="HTH_DeoR"/>
    <property type="match status" value="1"/>
</dbReference>
<dbReference type="Gene3D" id="3.40.50.1360">
    <property type="match status" value="1"/>
</dbReference>
<dbReference type="STRING" id="512399.A8709_14815"/>
<dbReference type="SMART" id="SM00420">
    <property type="entry name" value="HTH_DEOR"/>
    <property type="match status" value="1"/>
</dbReference>
<dbReference type="Gene3D" id="1.10.10.10">
    <property type="entry name" value="Winged helix-like DNA-binding domain superfamily/Winged helix DNA-binding domain"/>
    <property type="match status" value="1"/>
</dbReference>
<feature type="domain" description="HTH deoR-type" evidence="3">
    <location>
        <begin position="5"/>
        <end position="60"/>
    </location>
</feature>
<dbReference type="InterPro" id="IPR036388">
    <property type="entry name" value="WH-like_DNA-bd_sf"/>
</dbReference>
<dbReference type="Pfam" id="PF00455">
    <property type="entry name" value="DeoRC"/>
    <property type="match status" value="1"/>
</dbReference>
<evidence type="ECO:0000313" key="4">
    <source>
        <dbReference type="EMBL" id="OCT15355.1"/>
    </source>
</evidence>
<evidence type="ECO:0000259" key="3">
    <source>
        <dbReference type="PROSITE" id="PS51000"/>
    </source>
</evidence>
<comment type="caution">
    <text evidence="4">The sequence shown here is derived from an EMBL/GenBank/DDBJ whole genome shotgun (WGS) entry which is preliminary data.</text>
</comment>
<dbReference type="EMBL" id="LYPC01000014">
    <property type="protein sequence ID" value="OCT15355.1"/>
    <property type="molecule type" value="Genomic_DNA"/>
</dbReference>
<dbReference type="PRINTS" id="PR00037">
    <property type="entry name" value="HTHLACR"/>
</dbReference>
<dbReference type="PROSITE" id="PS51000">
    <property type="entry name" value="HTH_DEOR_2"/>
    <property type="match status" value="1"/>
</dbReference>
<dbReference type="PANTHER" id="PTHR30363">
    <property type="entry name" value="HTH-TYPE TRANSCRIPTIONAL REGULATOR SRLR-RELATED"/>
    <property type="match status" value="1"/>
</dbReference>
<keyword evidence="1" id="KW-0805">Transcription regulation</keyword>
<dbReference type="InterPro" id="IPR036390">
    <property type="entry name" value="WH_DNA-bd_sf"/>
</dbReference>
<dbReference type="SUPFAM" id="SSF46785">
    <property type="entry name" value="Winged helix' DNA-binding domain"/>
    <property type="match status" value="1"/>
</dbReference>
<organism evidence="4 5">
    <name type="scientific">Paenibacillus pectinilyticus</name>
    <dbReference type="NCBI Taxonomy" id="512399"/>
    <lineage>
        <taxon>Bacteria</taxon>
        <taxon>Bacillati</taxon>
        <taxon>Bacillota</taxon>
        <taxon>Bacilli</taxon>
        <taxon>Bacillales</taxon>
        <taxon>Paenibacillaceae</taxon>
        <taxon>Paenibacillus</taxon>
    </lineage>
</organism>
<protein>
    <submittedName>
        <fullName evidence="4">DeoR family transcriptional regulator</fullName>
    </submittedName>
</protein>
<dbReference type="SUPFAM" id="SSF100950">
    <property type="entry name" value="NagB/RpiA/CoA transferase-like"/>
    <property type="match status" value="1"/>
</dbReference>
<reference evidence="5" key="1">
    <citation type="submission" date="2016-05" db="EMBL/GenBank/DDBJ databases">
        <title>Paenibacillus oryzae. sp. nov., isolated from the rice root.</title>
        <authorList>
            <person name="Zhang J."/>
            <person name="Zhang X."/>
        </authorList>
    </citation>
    <scope>NUCLEOTIDE SEQUENCE [LARGE SCALE GENOMIC DNA]</scope>
    <source>
        <strain evidence="5">KCTC13222</strain>
    </source>
</reference>
<dbReference type="AlphaFoldDB" id="A0A1C1A477"/>
<dbReference type="RefSeq" id="WP_065852266.1">
    <property type="nucleotide sequence ID" value="NZ_LYPC01000014.1"/>
</dbReference>
<dbReference type="Proteomes" id="UP000093309">
    <property type="component" value="Unassembled WGS sequence"/>
</dbReference>
<dbReference type="InterPro" id="IPR001034">
    <property type="entry name" value="DeoR_HTH"/>
</dbReference>
<dbReference type="InterPro" id="IPR037171">
    <property type="entry name" value="NagB/RpiA_transferase-like"/>
</dbReference>
<dbReference type="SMART" id="SM01134">
    <property type="entry name" value="DeoRC"/>
    <property type="match status" value="1"/>
</dbReference>
<evidence type="ECO:0000256" key="1">
    <source>
        <dbReference type="ARBA" id="ARBA00023015"/>
    </source>
</evidence>
<dbReference type="PANTHER" id="PTHR30363:SF44">
    <property type="entry name" value="AGA OPERON TRANSCRIPTIONAL REPRESSOR-RELATED"/>
    <property type="match status" value="1"/>
</dbReference>